<dbReference type="Gene3D" id="2.60.120.10">
    <property type="entry name" value="Jelly Rolls"/>
    <property type="match status" value="1"/>
</dbReference>
<keyword evidence="1" id="KW-0805">Transcription regulation</keyword>
<dbReference type="Pfam" id="PF00027">
    <property type="entry name" value="cNMP_binding"/>
    <property type="match status" value="1"/>
</dbReference>
<protein>
    <submittedName>
        <fullName evidence="6">Helix-turn-helix domain-containing protein</fullName>
    </submittedName>
</protein>
<dbReference type="PROSITE" id="PS00042">
    <property type="entry name" value="HTH_CRP_1"/>
    <property type="match status" value="1"/>
</dbReference>
<dbReference type="PRINTS" id="PR00034">
    <property type="entry name" value="HTHCRP"/>
</dbReference>
<feature type="domain" description="Cyclic nucleotide-binding" evidence="4">
    <location>
        <begin position="15"/>
        <end position="85"/>
    </location>
</feature>
<reference evidence="6 7" key="1">
    <citation type="submission" date="2019-12" db="EMBL/GenBank/DDBJ databases">
        <title>Genomic-based taxomic classification of the family Erythrobacteraceae.</title>
        <authorList>
            <person name="Xu L."/>
        </authorList>
    </citation>
    <scope>NUCLEOTIDE SEQUENCE [LARGE SCALE GENOMIC DNA]</scope>
    <source>
        <strain evidence="6 7">JCM 17468</strain>
    </source>
</reference>
<dbReference type="PANTHER" id="PTHR24567">
    <property type="entry name" value="CRP FAMILY TRANSCRIPTIONAL REGULATORY PROTEIN"/>
    <property type="match status" value="1"/>
</dbReference>
<evidence type="ECO:0000259" key="5">
    <source>
        <dbReference type="PROSITE" id="PS51063"/>
    </source>
</evidence>
<evidence type="ECO:0000259" key="4">
    <source>
        <dbReference type="PROSITE" id="PS50042"/>
    </source>
</evidence>
<keyword evidence="7" id="KW-1185">Reference proteome</keyword>
<dbReference type="Pfam" id="PF13545">
    <property type="entry name" value="HTH_Crp_2"/>
    <property type="match status" value="1"/>
</dbReference>
<dbReference type="SUPFAM" id="SSF46785">
    <property type="entry name" value="Winged helix' DNA-binding domain"/>
    <property type="match status" value="1"/>
</dbReference>
<dbReference type="InterPro" id="IPR018335">
    <property type="entry name" value="Tscrpt_reg_HTH_Crp-type_CS"/>
</dbReference>
<dbReference type="Proteomes" id="UP000430272">
    <property type="component" value="Unassembled WGS sequence"/>
</dbReference>
<dbReference type="GO" id="GO:0003677">
    <property type="term" value="F:DNA binding"/>
    <property type="evidence" value="ECO:0007669"/>
    <property type="project" value="UniProtKB-KW"/>
</dbReference>
<dbReference type="EMBL" id="WTYD01000001">
    <property type="protein sequence ID" value="MXO53822.1"/>
    <property type="molecule type" value="Genomic_DNA"/>
</dbReference>
<dbReference type="GO" id="GO:0003700">
    <property type="term" value="F:DNA-binding transcription factor activity"/>
    <property type="evidence" value="ECO:0007669"/>
    <property type="project" value="InterPro"/>
</dbReference>
<keyword evidence="3" id="KW-0804">Transcription</keyword>
<dbReference type="GO" id="GO:0005829">
    <property type="term" value="C:cytosol"/>
    <property type="evidence" value="ECO:0007669"/>
    <property type="project" value="TreeGrafter"/>
</dbReference>
<dbReference type="OrthoDB" id="667966at2"/>
<evidence type="ECO:0000256" key="3">
    <source>
        <dbReference type="ARBA" id="ARBA00023163"/>
    </source>
</evidence>
<dbReference type="InterPro" id="IPR014710">
    <property type="entry name" value="RmlC-like_jellyroll"/>
</dbReference>
<dbReference type="InterPro" id="IPR018490">
    <property type="entry name" value="cNMP-bd_dom_sf"/>
</dbReference>
<organism evidence="6 7">
    <name type="scientific">Qipengyuania pelagi</name>
    <dbReference type="NCBI Taxonomy" id="994320"/>
    <lineage>
        <taxon>Bacteria</taxon>
        <taxon>Pseudomonadati</taxon>
        <taxon>Pseudomonadota</taxon>
        <taxon>Alphaproteobacteria</taxon>
        <taxon>Sphingomonadales</taxon>
        <taxon>Erythrobacteraceae</taxon>
        <taxon>Qipengyuania</taxon>
    </lineage>
</organism>
<dbReference type="InterPro" id="IPR036390">
    <property type="entry name" value="WH_DNA-bd_sf"/>
</dbReference>
<dbReference type="InterPro" id="IPR036388">
    <property type="entry name" value="WH-like_DNA-bd_sf"/>
</dbReference>
<dbReference type="PANTHER" id="PTHR24567:SF75">
    <property type="entry name" value="FUMARATE AND NITRATE REDUCTION REGULATORY PROTEIN"/>
    <property type="match status" value="1"/>
</dbReference>
<dbReference type="SUPFAM" id="SSF51206">
    <property type="entry name" value="cAMP-binding domain-like"/>
    <property type="match status" value="1"/>
</dbReference>
<dbReference type="RefSeq" id="WP_160660634.1">
    <property type="nucleotide sequence ID" value="NZ_BAABDV010000001.1"/>
</dbReference>
<dbReference type="InterPro" id="IPR050397">
    <property type="entry name" value="Env_Response_Regulators"/>
</dbReference>
<evidence type="ECO:0000256" key="1">
    <source>
        <dbReference type="ARBA" id="ARBA00023015"/>
    </source>
</evidence>
<dbReference type="InterPro" id="IPR000595">
    <property type="entry name" value="cNMP-bd_dom"/>
</dbReference>
<accession>A0A844YA19</accession>
<dbReference type="PROSITE" id="PS51063">
    <property type="entry name" value="HTH_CRP_2"/>
    <property type="match status" value="1"/>
</dbReference>
<evidence type="ECO:0000313" key="6">
    <source>
        <dbReference type="EMBL" id="MXO53822.1"/>
    </source>
</evidence>
<evidence type="ECO:0000256" key="2">
    <source>
        <dbReference type="ARBA" id="ARBA00023125"/>
    </source>
</evidence>
<dbReference type="Gene3D" id="1.10.10.10">
    <property type="entry name" value="Winged helix-like DNA-binding domain superfamily/Winged helix DNA-binding domain"/>
    <property type="match status" value="1"/>
</dbReference>
<keyword evidence="2" id="KW-0238">DNA-binding</keyword>
<comment type="caution">
    <text evidence="6">The sequence shown here is derived from an EMBL/GenBank/DDBJ whole genome shotgun (WGS) entry which is preliminary data.</text>
</comment>
<dbReference type="CDD" id="cd00092">
    <property type="entry name" value="HTH_CRP"/>
    <property type="match status" value="1"/>
</dbReference>
<proteinExistence type="predicted"/>
<dbReference type="InterPro" id="IPR012318">
    <property type="entry name" value="HTH_CRP"/>
</dbReference>
<dbReference type="SMART" id="SM00419">
    <property type="entry name" value="HTH_CRP"/>
    <property type="match status" value="1"/>
</dbReference>
<gene>
    <name evidence="6" type="ORF">GRI47_07355</name>
</gene>
<name>A0A844YA19_9SPHN</name>
<dbReference type="CDD" id="cd00038">
    <property type="entry name" value="CAP_ED"/>
    <property type="match status" value="1"/>
</dbReference>
<dbReference type="PROSITE" id="PS50042">
    <property type="entry name" value="CNMP_BINDING_3"/>
    <property type="match status" value="1"/>
</dbReference>
<feature type="domain" description="HTH crp-type" evidence="5">
    <location>
        <begin position="146"/>
        <end position="221"/>
    </location>
</feature>
<sequence length="228" mass="23990">MSLACASCPVRDRAACSVLAPEERAALARVGHTRHLARGQTLFAAGDPVTSCATLVSGALKVTSLERDGSEHILALVHPSGFVGEFFQPFAAHDVVALSDSRLCVFAGPDMEAAIARYPALAQALLRRTQEDLHASRALLAIGSKVSARARVAAILIEFSRAASDSPCHPARAFDLPLSRGDLASFLGLTIETVSRQITALERDGAIQRSGKRGIELVDPALLSASAQ</sequence>
<evidence type="ECO:0000313" key="7">
    <source>
        <dbReference type="Proteomes" id="UP000430272"/>
    </source>
</evidence>
<dbReference type="AlphaFoldDB" id="A0A844YA19"/>
<dbReference type="SMART" id="SM00100">
    <property type="entry name" value="cNMP"/>
    <property type="match status" value="1"/>
</dbReference>